<proteinExistence type="predicted"/>
<accession>A0ABS4IY86</accession>
<protein>
    <submittedName>
        <fullName evidence="3">Phage minor structural protein</fullName>
    </submittedName>
</protein>
<organism evidence="3 4">
    <name type="scientific">Paenibacillus eucommiae</name>
    <dbReference type="NCBI Taxonomy" id="1355755"/>
    <lineage>
        <taxon>Bacteria</taxon>
        <taxon>Bacillati</taxon>
        <taxon>Bacillota</taxon>
        <taxon>Bacilli</taxon>
        <taxon>Bacillales</taxon>
        <taxon>Paenibacillaceae</taxon>
        <taxon>Paenibacillus</taxon>
    </lineage>
</organism>
<reference evidence="3 4" key="1">
    <citation type="submission" date="2021-03" db="EMBL/GenBank/DDBJ databases">
        <title>Genomic Encyclopedia of Type Strains, Phase IV (KMG-IV): sequencing the most valuable type-strain genomes for metagenomic binning, comparative biology and taxonomic classification.</title>
        <authorList>
            <person name="Goeker M."/>
        </authorList>
    </citation>
    <scope>NUCLEOTIDE SEQUENCE [LARGE SCALE GENOMIC DNA]</scope>
    <source>
        <strain evidence="3 4">DSM 26048</strain>
    </source>
</reference>
<dbReference type="InterPro" id="IPR044051">
    <property type="entry name" value="Prophage_tail_N"/>
</dbReference>
<comment type="caution">
    <text evidence="3">The sequence shown here is derived from an EMBL/GenBank/DDBJ whole genome shotgun (WGS) entry which is preliminary data.</text>
</comment>
<feature type="domain" description="Tail spike" evidence="1">
    <location>
        <begin position="104"/>
        <end position="348"/>
    </location>
</feature>
<feature type="domain" description="Prophage endopeptidase tail N-terminal" evidence="2">
    <location>
        <begin position="19"/>
        <end position="90"/>
    </location>
</feature>
<evidence type="ECO:0000259" key="1">
    <source>
        <dbReference type="Pfam" id="PF06605"/>
    </source>
</evidence>
<evidence type="ECO:0000313" key="4">
    <source>
        <dbReference type="Proteomes" id="UP001519287"/>
    </source>
</evidence>
<dbReference type="Pfam" id="PF06605">
    <property type="entry name" value="Prophage_tail"/>
    <property type="match status" value="1"/>
</dbReference>
<dbReference type="EMBL" id="JAGGLB010000014">
    <property type="protein sequence ID" value="MBP1992555.1"/>
    <property type="molecule type" value="Genomic_DNA"/>
</dbReference>
<dbReference type="Proteomes" id="UP001519287">
    <property type="component" value="Unassembled WGS sequence"/>
</dbReference>
<keyword evidence="4" id="KW-1185">Reference proteome</keyword>
<dbReference type="RefSeq" id="WP_209973672.1">
    <property type="nucleotide sequence ID" value="NZ_JAGGLB010000014.1"/>
</dbReference>
<dbReference type="NCBIfam" id="TIGR01665">
    <property type="entry name" value="put_anti_recept"/>
    <property type="match status" value="1"/>
</dbReference>
<gene>
    <name evidence="3" type="ORF">J2Z66_004164</name>
</gene>
<sequence length="798" mass="86721">MNFPIIYDQFESAYDGFGLAILENADEVLISDDLNGMTTLSLTLPRSDEKWQYIQEDAQIKMDGDIYIVRTFDEIRDESGMLISNIQCEHVFFELLSGYVESIIQTNTTAQAAGDALILGTRFKLDATRIAGNHDFAVEDCTPVSGLKTLLEMWDCDFHCSGLPDPDGKFRITLYPEYGNDTGVQFRYGKNQVSIKKYTDAQGIVTRLYVYGKDKLSIAGATGNVAGTSYIDSPYIGNYRIPKASSVTFGDIEDKDKLYQAGLDHLTKLDTPKVTYEMSVVELKALTGYDDSESFGIGDTIRVIDEELGIDILARILRYNRYPREPWRSPDVVLGNFRPGIEDALVQFRNVQKVVEKTTYKGRVNTFWLDGIINTLQNQIKASGSYANAEVIDGKGMLFENTDISSPDYGALYIGPNILAIASNKVGGSWNWRTFGKGSGFTADELNAGIINSSLVKIMSASGDTVIDGDVITSTRDDKKSQTVISGSGGIKVKKNIGTPQAPIWQDRFYADTNGDVQLMGLVVGSNVQMGPNATITWGNVVNQPFIPSTAADVGALPSNTPIPVLPSYIQSTKITSTTIESPTISGGVITGAVLQTSNTYPRIQIDSNGLYSQSSGGSYHGLISATQFAGPGAAPGTFSLFYFGSQKLMFSSDGSTVTMMPSSQLNIGADSGSPDVYAKGVWRYSSDTYFTNIRSRNSDLTISPNSNLYLGNSSGTTYGQGTWRFRTMLQDLNSGLLDIGNTNAVVTANGRWNFGNLNLTSPVYTSASSGGASALPATPMGYIEVKINGNNRRIPYY</sequence>
<dbReference type="InterPro" id="IPR007119">
    <property type="entry name" value="Phage_tail_spike_N"/>
</dbReference>
<name>A0ABS4IY86_9BACL</name>
<evidence type="ECO:0000259" key="2">
    <source>
        <dbReference type="Pfam" id="PF18994"/>
    </source>
</evidence>
<evidence type="ECO:0000313" key="3">
    <source>
        <dbReference type="EMBL" id="MBP1992555.1"/>
    </source>
</evidence>
<dbReference type="Pfam" id="PF18994">
    <property type="entry name" value="Prophage_tailD1"/>
    <property type="match status" value="1"/>
</dbReference>
<dbReference type="InterPro" id="IPR010572">
    <property type="entry name" value="Tail_dom"/>
</dbReference>